<reference evidence="2 3" key="1">
    <citation type="submission" date="2023-08" db="EMBL/GenBank/DDBJ databases">
        <title>Genome sequencing of plant associated microbes to promote plant fitness in Sorghum bicolor and Oryza sativa.</title>
        <authorList>
            <person name="Coleman-Derr D."/>
        </authorList>
    </citation>
    <scope>NUCLEOTIDE SEQUENCE [LARGE SCALE GENOMIC DNA]</scope>
    <source>
        <strain evidence="2 3">SLBN-33</strain>
    </source>
</reference>
<evidence type="ECO:0000313" key="3">
    <source>
        <dbReference type="Proteomes" id="UP001245184"/>
    </source>
</evidence>
<evidence type="ECO:0000313" key="2">
    <source>
        <dbReference type="EMBL" id="MDR6206967.1"/>
    </source>
</evidence>
<evidence type="ECO:0000256" key="1">
    <source>
        <dbReference type="SAM" id="MobiDB-lite"/>
    </source>
</evidence>
<feature type="region of interest" description="Disordered" evidence="1">
    <location>
        <begin position="44"/>
        <end position="66"/>
    </location>
</feature>
<feature type="region of interest" description="Disordered" evidence="1">
    <location>
        <begin position="94"/>
        <end position="116"/>
    </location>
</feature>
<accession>A0ABD5CNY9</accession>
<dbReference type="AlphaFoldDB" id="A0ABD5CNY9"/>
<dbReference type="Proteomes" id="UP001245184">
    <property type="component" value="Unassembled WGS sequence"/>
</dbReference>
<feature type="compositionally biased region" description="Acidic residues" evidence="1">
    <location>
        <begin position="102"/>
        <end position="116"/>
    </location>
</feature>
<name>A0ABD5CNY9_9BURK</name>
<sequence length="116" mass="12968">MHMLETNAAEREYFERQNKNGKAAWRRIVRVTTGDLPSWARVTTRTGDAVEPRSTDQVTTKQVTTGDEAIEPTPQKVESLREFLARRRAEQAASQAVHEVAGEADDDDALNTLADD</sequence>
<proteinExistence type="predicted"/>
<comment type="caution">
    <text evidence="2">The sequence shown here is derived from an EMBL/GenBank/DDBJ whole genome shotgun (WGS) entry which is preliminary data.</text>
</comment>
<organism evidence="2 3">
    <name type="scientific">Paraburkholderia graminis</name>
    <dbReference type="NCBI Taxonomy" id="60548"/>
    <lineage>
        <taxon>Bacteria</taxon>
        <taxon>Pseudomonadati</taxon>
        <taxon>Pseudomonadota</taxon>
        <taxon>Betaproteobacteria</taxon>
        <taxon>Burkholderiales</taxon>
        <taxon>Burkholderiaceae</taxon>
        <taxon>Paraburkholderia</taxon>
    </lineage>
</organism>
<dbReference type="EMBL" id="JAVIZN010000002">
    <property type="protein sequence ID" value="MDR6206967.1"/>
    <property type="molecule type" value="Genomic_DNA"/>
</dbReference>
<gene>
    <name evidence="2" type="ORF">QF025_005687</name>
</gene>
<feature type="compositionally biased region" description="Polar residues" evidence="1">
    <location>
        <begin position="55"/>
        <end position="65"/>
    </location>
</feature>
<protein>
    <submittedName>
        <fullName evidence="2">Uncharacterized protein</fullName>
    </submittedName>
</protein>
<dbReference type="RefSeq" id="WP_310034199.1">
    <property type="nucleotide sequence ID" value="NZ_JAVIZN010000002.1"/>
</dbReference>